<dbReference type="EMBL" id="CM042038">
    <property type="protein sequence ID" value="KAI3732993.1"/>
    <property type="molecule type" value="Genomic_DNA"/>
</dbReference>
<accession>A0ACB9CFQ5</accession>
<reference evidence="1 2" key="2">
    <citation type="journal article" date="2022" name="Mol. Ecol. Resour.">
        <title>The genomes of chicory, endive, great burdock and yacon provide insights into Asteraceae paleo-polyploidization history and plant inulin production.</title>
        <authorList>
            <person name="Fan W."/>
            <person name="Wang S."/>
            <person name="Wang H."/>
            <person name="Wang A."/>
            <person name="Jiang F."/>
            <person name="Liu H."/>
            <person name="Zhao H."/>
            <person name="Xu D."/>
            <person name="Zhang Y."/>
        </authorList>
    </citation>
    <scope>NUCLEOTIDE SEQUENCE [LARGE SCALE GENOMIC DNA]</scope>
    <source>
        <strain evidence="2">cv. Yunnan</strain>
        <tissue evidence="1">Leaves</tissue>
    </source>
</reference>
<sequence length="180" mass="19722">MHSMSLSKIVLVYAFSVVSVIAMLNAEHVPYKLVDNVCKKQRNKQFCLEVLKSDARSKFAKDITTLTKIAIDVATKNSTATRDYFLGVKTGPPAVLKSLKDCIGLYNNVIVNFKNCLNEGECSLIGYDIHIAGDDVRGCQAIADSNGAHDSFITARNDITQEFCGLCESMANLMCSQTRA</sequence>
<reference evidence="2" key="1">
    <citation type="journal article" date="2022" name="Mol. Ecol. Resour.">
        <title>The genomes of chicory, endive, great burdock and yacon provide insights into Asteraceae palaeo-polyploidization history and plant inulin production.</title>
        <authorList>
            <person name="Fan W."/>
            <person name="Wang S."/>
            <person name="Wang H."/>
            <person name="Wang A."/>
            <person name="Jiang F."/>
            <person name="Liu H."/>
            <person name="Zhao H."/>
            <person name="Xu D."/>
            <person name="Zhang Y."/>
        </authorList>
    </citation>
    <scope>NUCLEOTIDE SEQUENCE [LARGE SCALE GENOMIC DNA]</scope>
    <source>
        <strain evidence="2">cv. Yunnan</strain>
    </source>
</reference>
<gene>
    <name evidence="1" type="ORF">L1987_64207</name>
</gene>
<evidence type="ECO:0000313" key="2">
    <source>
        <dbReference type="Proteomes" id="UP001056120"/>
    </source>
</evidence>
<dbReference type="Proteomes" id="UP001056120">
    <property type="component" value="Linkage Group LG21"/>
</dbReference>
<proteinExistence type="predicted"/>
<evidence type="ECO:0000313" key="1">
    <source>
        <dbReference type="EMBL" id="KAI3732993.1"/>
    </source>
</evidence>
<protein>
    <submittedName>
        <fullName evidence="1">Uncharacterized protein</fullName>
    </submittedName>
</protein>
<comment type="caution">
    <text evidence="1">The sequence shown here is derived from an EMBL/GenBank/DDBJ whole genome shotgun (WGS) entry which is preliminary data.</text>
</comment>
<organism evidence="1 2">
    <name type="scientific">Smallanthus sonchifolius</name>
    <dbReference type="NCBI Taxonomy" id="185202"/>
    <lineage>
        <taxon>Eukaryota</taxon>
        <taxon>Viridiplantae</taxon>
        <taxon>Streptophyta</taxon>
        <taxon>Embryophyta</taxon>
        <taxon>Tracheophyta</taxon>
        <taxon>Spermatophyta</taxon>
        <taxon>Magnoliopsida</taxon>
        <taxon>eudicotyledons</taxon>
        <taxon>Gunneridae</taxon>
        <taxon>Pentapetalae</taxon>
        <taxon>asterids</taxon>
        <taxon>campanulids</taxon>
        <taxon>Asterales</taxon>
        <taxon>Asteraceae</taxon>
        <taxon>Asteroideae</taxon>
        <taxon>Heliantheae alliance</taxon>
        <taxon>Millerieae</taxon>
        <taxon>Smallanthus</taxon>
    </lineage>
</organism>
<keyword evidence="2" id="KW-1185">Reference proteome</keyword>
<name>A0ACB9CFQ5_9ASTR</name>